<dbReference type="Gene3D" id="3.90.25.10">
    <property type="entry name" value="UDP-galactose 4-epimerase, domain 1"/>
    <property type="match status" value="1"/>
</dbReference>
<sequence>MTTHTDEILVLGGTGKTGRRLVHALRATGHAVRAASRSGETRFDWTDRHTWAAALDGATAVYLVAPEDPALADVFVEQATEAGVRRFVALSARGIGDLPADVFQGMAAAERAVRTSGVAWTILQPNNFSQNFSEDMWHAPLLSGRLALPVGSAPEPFVDARDIADVAAALLTSDRHQGRTFVLSGPRAVTFTTAVATIAEASGRAMRYAEITPEEFRDLVLAAGWPEAAATELNAMYAAMRSGAWAEPGDGVQRVLGREPIDFATYAAGAATAGAWS</sequence>
<dbReference type="AlphaFoldDB" id="A0A4V2Y3D8"/>
<feature type="domain" description="NmrA-like" evidence="1">
    <location>
        <begin position="5"/>
        <end position="240"/>
    </location>
</feature>
<dbReference type="SUPFAM" id="SSF51735">
    <property type="entry name" value="NAD(P)-binding Rossmann-fold domains"/>
    <property type="match status" value="1"/>
</dbReference>
<evidence type="ECO:0000313" key="2">
    <source>
        <dbReference type="EMBL" id="TDC76165.1"/>
    </source>
</evidence>
<name>A0A4V2Y3D8_9ACTN</name>
<dbReference type="InterPro" id="IPR008030">
    <property type="entry name" value="NmrA-like"/>
</dbReference>
<dbReference type="InterPro" id="IPR051604">
    <property type="entry name" value="Ergot_Alk_Oxidoreductase"/>
</dbReference>
<dbReference type="EMBL" id="SMKI01000083">
    <property type="protein sequence ID" value="TDC76165.1"/>
    <property type="molecule type" value="Genomic_DNA"/>
</dbReference>
<keyword evidence="3" id="KW-1185">Reference proteome</keyword>
<protein>
    <submittedName>
        <fullName evidence="2">NAD-dependent epimerase/dehydratase family protein</fullName>
    </submittedName>
</protein>
<comment type="caution">
    <text evidence="2">The sequence shown here is derived from an EMBL/GenBank/DDBJ whole genome shotgun (WGS) entry which is preliminary data.</text>
</comment>
<accession>A0A4V2Y3D8</accession>
<proteinExistence type="predicted"/>
<evidence type="ECO:0000313" key="3">
    <source>
        <dbReference type="Proteomes" id="UP000295345"/>
    </source>
</evidence>
<evidence type="ECO:0000259" key="1">
    <source>
        <dbReference type="Pfam" id="PF05368"/>
    </source>
</evidence>
<organism evidence="2 3">
    <name type="scientific">Streptomyces hainanensis</name>
    <dbReference type="NCBI Taxonomy" id="402648"/>
    <lineage>
        <taxon>Bacteria</taxon>
        <taxon>Bacillati</taxon>
        <taxon>Actinomycetota</taxon>
        <taxon>Actinomycetes</taxon>
        <taxon>Kitasatosporales</taxon>
        <taxon>Streptomycetaceae</taxon>
        <taxon>Streptomyces</taxon>
    </lineage>
</organism>
<reference evidence="2 3" key="1">
    <citation type="submission" date="2019-03" db="EMBL/GenBank/DDBJ databases">
        <title>Draft genome sequences of novel Actinobacteria.</title>
        <authorList>
            <person name="Sahin N."/>
            <person name="Ay H."/>
            <person name="Saygin H."/>
        </authorList>
    </citation>
    <scope>NUCLEOTIDE SEQUENCE [LARGE SCALE GENOMIC DNA]</scope>
    <source>
        <strain evidence="2 3">DSM 41900</strain>
    </source>
</reference>
<dbReference type="Proteomes" id="UP000295345">
    <property type="component" value="Unassembled WGS sequence"/>
</dbReference>
<gene>
    <name evidence="2" type="ORF">E1283_10490</name>
</gene>
<dbReference type="PANTHER" id="PTHR43162:SF1">
    <property type="entry name" value="PRESTALK A DIFFERENTIATION PROTEIN A"/>
    <property type="match status" value="1"/>
</dbReference>
<dbReference type="RefSeq" id="WP_132817679.1">
    <property type="nucleotide sequence ID" value="NZ_SMKI01000083.1"/>
</dbReference>
<dbReference type="PANTHER" id="PTHR43162">
    <property type="match status" value="1"/>
</dbReference>
<dbReference type="Gene3D" id="3.40.50.720">
    <property type="entry name" value="NAD(P)-binding Rossmann-like Domain"/>
    <property type="match status" value="1"/>
</dbReference>
<dbReference type="OrthoDB" id="3250520at2"/>
<dbReference type="InterPro" id="IPR036291">
    <property type="entry name" value="NAD(P)-bd_dom_sf"/>
</dbReference>
<dbReference type="Pfam" id="PF05368">
    <property type="entry name" value="NmrA"/>
    <property type="match status" value="1"/>
</dbReference>